<organism evidence="3 6">
    <name type="scientific">Serratia rubidaea</name>
    <name type="common">Serratia marinorubra</name>
    <dbReference type="NCBI Taxonomy" id="61652"/>
    <lineage>
        <taxon>Bacteria</taxon>
        <taxon>Pseudomonadati</taxon>
        <taxon>Pseudomonadota</taxon>
        <taxon>Gammaproteobacteria</taxon>
        <taxon>Enterobacterales</taxon>
        <taxon>Yersiniaceae</taxon>
        <taxon>Serratia</taxon>
    </lineage>
</organism>
<accession>A0A3S4FPP1</accession>
<keyword evidence="9" id="KW-1185">Reference proteome</keyword>
<protein>
    <recommendedName>
        <fullName evidence="10">Lipoprotein</fullName>
    </recommendedName>
</protein>
<evidence type="ECO:0000313" key="2">
    <source>
        <dbReference type="EMBL" id="MBH1932344.1"/>
    </source>
</evidence>
<evidence type="ECO:0000313" key="3">
    <source>
        <dbReference type="EMBL" id="VEA69791.1"/>
    </source>
</evidence>
<dbReference type="RefSeq" id="WP_126531560.1">
    <property type="nucleotide sequence ID" value="NZ_CAMIPJ010000014.1"/>
</dbReference>
<dbReference type="Proteomes" id="UP000624159">
    <property type="component" value="Unassembled WGS sequence"/>
</dbReference>
<dbReference type="EMBL" id="JADULK010000017">
    <property type="protein sequence ID" value="MBH1932344.1"/>
    <property type="molecule type" value="Genomic_DNA"/>
</dbReference>
<gene>
    <name evidence="2" type="ORF">I5U13_22055</name>
    <name evidence="4" type="ORF">NCTC10036_02551</name>
    <name evidence="5" type="ORF">NCTC12971_04597</name>
    <name evidence="3" type="ORF">NCTC9419_01278</name>
</gene>
<dbReference type="Proteomes" id="UP000281904">
    <property type="component" value="Chromosome"/>
</dbReference>
<feature type="compositionally biased region" description="Pro residues" evidence="1">
    <location>
        <begin position="46"/>
        <end position="56"/>
    </location>
</feature>
<dbReference type="GeneID" id="61762506"/>
<dbReference type="EMBL" id="LR590463">
    <property type="protein sequence ID" value="VTP66431.1"/>
    <property type="molecule type" value="Genomic_DNA"/>
</dbReference>
<evidence type="ECO:0000313" key="8">
    <source>
        <dbReference type="Proteomes" id="UP000307968"/>
    </source>
</evidence>
<dbReference type="PROSITE" id="PS51257">
    <property type="entry name" value="PROKAR_LIPOPROTEIN"/>
    <property type="match status" value="1"/>
</dbReference>
<dbReference type="Proteomes" id="UP000271603">
    <property type="component" value="Chromosome"/>
</dbReference>
<sequence>MKHLQITNGHARLLIGVMMAGSLLLTGCQSKKPRSLVSPPVTVTPAPAPAAPPPPPPEKKESRISLCQSELASLKKVNPKAYALRKAYFDSLVNSVSVYGAVRGDVNALTKDTLDALYKYKTNQACSMIERDVLDALIRKGESVK</sequence>
<feature type="region of interest" description="Disordered" evidence="1">
    <location>
        <begin position="36"/>
        <end position="64"/>
    </location>
</feature>
<evidence type="ECO:0000313" key="6">
    <source>
        <dbReference type="Proteomes" id="UP000271603"/>
    </source>
</evidence>
<evidence type="ECO:0000313" key="9">
    <source>
        <dbReference type="Proteomes" id="UP000624159"/>
    </source>
</evidence>
<name>A0A3S4FPP1_SERRU</name>
<dbReference type="Proteomes" id="UP000307968">
    <property type="component" value="Chromosome"/>
</dbReference>
<evidence type="ECO:0000313" key="5">
    <source>
        <dbReference type="EMBL" id="VTP66431.1"/>
    </source>
</evidence>
<evidence type="ECO:0000256" key="1">
    <source>
        <dbReference type="SAM" id="MobiDB-lite"/>
    </source>
</evidence>
<reference evidence="2 9" key="2">
    <citation type="submission" date="2020-11" db="EMBL/GenBank/DDBJ databases">
        <title>Enhanced detection system for hospital associated transmission using whole genome sequencing surveillance.</title>
        <authorList>
            <person name="Harrison L.H."/>
            <person name="Van Tyne D."/>
            <person name="Marsh J.W."/>
            <person name="Griffith M.P."/>
            <person name="Snyder D.J."/>
            <person name="Cooper V.S."/>
            <person name="Mustapha M."/>
        </authorList>
    </citation>
    <scope>NUCLEOTIDE SEQUENCE [LARGE SCALE GENOMIC DNA]</scope>
    <source>
        <strain evidence="2 9">SER00230</strain>
    </source>
</reference>
<evidence type="ECO:0000313" key="4">
    <source>
        <dbReference type="EMBL" id="VEI66169.1"/>
    </source>
</evidence>
<evidence type="ECO:0000313" key="7">
    <source>
        <dbReference type="Proteomes" id="UP000281904"/>
    </source>
</evidence>
<proteinExistence type="predicted"/>
<reference evidence="6 7" key="1">
    <citation type="submission" date="2018-12" db="EMBL/GenBank/DDBJ databases">
        <authorList>
            <consortium name="Pathogen Informatics"/>
        </authorList>
    </citation>
    <scope>NUCLEOTIDE SEQUENCE [LARGE SCALE GENOMIC DNA]</scope>
    <source>
        <strain evidence="4 7">NCTC10036</strain>
        <strain evidence="5 8">NCTC12971</strain>
        <strain evidence="3 6">NCTC9419</strain>
    </source>
</reference>
<dbReference type="STRING" id="61652.AXX16_1484"/>
<dbReference type="EMBL" id="LR134493">
    <property type="protein sequence ID" value="VEI66169.1"/>
    <property type="molecule type" value="Genomic_DNA"/>
</dbReference>
<evidence type="ECO:0008006" key="10">
    <source>
        <dbReference type="Google" id="ProtNLM"/>
    </source>
</evidence>
<dbReference type="AlphaFoldDB" id="A0A3S4FPP1"/>
<dbReference type="EMBL" id="LR134155">
    <property type="protein sequence ID" value="VEA69791.1"/>
    <property type="molecule type" value="Genomic_DNA"/>
</dbReference>